<dbReference type="EMBL" id="AYYH01000084">
    <property type="protein sequence ID" value="KRN08058.1"/>
    <property type="molecule type" value="Genomic_DNA"/>
</dbReference>
<name>J0L4B2_9LACO</name>
<evidence type="ECO:0000259" key="1">
    <source>
        <dbReference type="SMART" id="SM00382"/>
    </source>
</evidence>
<dbReference type="SUPFAM" id="SSF52540">
    <property type="entry name" value="P-loop containing nucleoside triphosphate hydrolases"/>
    <property type="match status" value="1"/>
</dbReference>
<keyword evidence="3" id="KW-1185">Reference proteome</keyword>
<evidence type="ECO:0000313" key="2">
    <source>
        <dbReference type="EMBL" id="KRN08058.1"/>
    </source>
</evidence>
<dbReference type="RefSeq" id="WP_003690564.1">
    <property type="nucleotide sequence ID" value="NZ_AKKT01000147.1"/>
</dbReference>
<dbReference type="Gene3D" id="3.40.50.300">
    <property type="entry name" value="P-loop containing nucleotide triphosphate hydrolases"/>
    <property type="match status" value="1"/>
</dbReference>
<dbReference type="InterPro" id="IPR002611">
    <property type="entry name" value="IstB_ATP-bd"/>
</dbReference>
<reference evidence="2 3" key="1">
    <citation type="journal article" date="2015" name="Genome Announc.">
        <title>Expanding the biotechnology potential of lactobacilli through comparative genomics of 213 strains and associated genera.</title>
        <authorList>
            <person name="Sun Z."/>
            <person name="Harris H.M."/>
            <person name="McCann A."/>
            <person name="Guo C."/>
            <person name="Argimon S."/>
            <person name="Zhang W."/>
            <person name="Yang X."/>
            <person name="Jeffery I.B."/>
            <person name="Cooney J.C."/>
            <person name="Kagawa T.F."/>
            <person name="Liu W."/>
            <person name="Song Y."/>
            <person name="Salvetti E."/>
            <person name="Wrobel A."/>
            <person name="Rasinkangas P."/>
            <person name="Parkhill J."/>
            <person name="Rea M.C."/>
            <person name="O'Sullivan O."/>
            <person name="Ritari J."/>
            <person name="Douillard F.P."/>
            <person name="Paul Ross R."/>
            <person name="Yang R."/>
            <person name="Briner A.E."/>
            <person name="Felis G.E."/>
            <person name="de Vos W.M."/>
            <person name="Barrangou R."/>
            <person name="Klaenhammer T.R."/>
            <person name="Caufield P.W."/>
            <person name="Cui Y."/>
            <person name="Zhang H."/>
            <person name="O'Toole P.W."/>
        </authorList>
    </citation>
    <scope>NUCLEOTIDE SEQUENCE [LARGE SCALE GENOMIC DNA]</scope>
    <source>
        <strain evidence="2 3">DSM 20444</strain>
    </source>
</reference>
<dbReference type="PANTHER" id="PTHR30050:SF4">
    <property type="entry name" value="ATP-BINDING PROTEIN RV3427C IN INSERTION SEQUENCE-RELATED"/>
    <property type="match status" value="1"/>
</dbReference>
<dbReference type="InterPro" id="IPR003593">
    <property type="entry name" value="AAA+_ATPase"/>
</dbReference>
<dbReference type="CDD" id="cd00009">
    <property type="entry name" value="AAA"/>
    <property type="match status" value="1"/>
</dbReference>
<protein>
    <submittedName>
        <fullName evidence="2">DNA replication protein</fullName>
    </submittedName>
</protein>
<dbReference type="GO" id="GO:0006260">
    <property type="term" value="P:DNA replication"/>
    <property type="evidence" value="ECO:0007669"/>
    <property type="project" value="TreeGrafter"/>
</dbReference>
<dbReference type="Pfam" id="PF01695">
    <property type="entry name" value="IstB_IS21"/>
    <property type="match status" value="1"/>
</dbReference>
<dbReference type="Proteomes" id="UP000050898">
    <property type="component" value="Unassembled WGS sequence"/>
</dbReference>
<dbReference type="PANTHER" id="PTHR30050">
    <property type="entry name" value="CHROMOSOMAL REPLICATION INITIATOR PROTEIN DNAA"/>
    <property type="match status" value="1"/>
</dbReference>
<dbReference type="OrthoDB" id="2052561at2"/>
<evidence type="ECO:0000313" key="3">
    <source>
        <dbReference type="Proteomes" id="UP000050898"/>
    </source>
</evidence>
<comment type="caution">
    <text evidence="2">The sequence shown here is derived from an EMBL/GenBank/DDBJ whole genome shotgun (WGS) entry which is preliminary data.</text>
</comment>
<dbReference type="SMART" id="SM00382">
    <property type="entry name" value="AAA"/>
    <property type="match status" value="1"/>
</dbReference>
<sequence length="269" mass="30126">MISTLDIDIYSINTFEKCGKCPDCGNEMLRPKRLNRSTGKKIGGACPMCGYKESKQEQKTREQQESGFTLEARKNKAIGYMNKYSILSTGSVFNNSFSNFETKTKDEKSAFDKAKLVAKKMAQEPTHCLMVGATGRGKTHLATAMMYEIQRQTDYGKKVLFFSFPALINDTKKGMNLPDVRKQVDESMNQLKHADLLIIDDLGAERESEFTLAIIDDIMQYGEDSSMILTTNLTGDELAQKYGDRFLSRLKKAGAGNSISFSRIADHRG</sequence>
<dbReference type="AlphaFoldDB" id="J0L4B2"/>
<dbReference type="GO" id="GO:0005524">
    <property type="term" value="F:ATP binding"/>
    <property type="evidence" value="ECO:0007669"/>
    <property type="project" value="InterPro"/>
</dbReference>
<organism evidence="2 3">
    <name type="scientific">Liquorilactobacillus mali KCTC 3596 = DSM 20444</name>
    <dbReference type="NCBI Taxonomy" id="1046596"/>
    <lineage>
        <taxon>Bacteria</taxon>
        <taxon>Bacillati</taxon>
        <taxon>Bacillota</taxon>
        <taxon>Bacilli</taxon>
        <taxon>Lactobacillales</taxon>
        <taxon>Lactobacillaceae</taxon>
        <taxon>Liquorilactobacillus</taxon>
    </lineage>
</organism>
<dbReference type="InterPro" id="IPR027417">
    <property type="entry name" value="P-loop_NTPase"/>
</dbReference>
<gene>
    <name evidence="2" type="ORF">FD00_GL002402</name>
</gene>
<accession>J0L4B2</accession>
<feature type="domain" description="AAA+ ATPase" evidence="1">
    <location>
        <begin position="124"/>
        <end position="254"/>
    </location>
</feature>
<proteinExistence type="predicted"/>
<dbReference type="PATRIC" id="fig|1046596.6.peg.2525"/>